<dbReference type="PANTHER" id="PTHR11487">
    <property type="entry name" value="THIOESTERASE"/>
    <property type="match status" value="1"/>
</dbReference>
<dbReference type="PANTHER" id="PTHR11487:SF0">
    <property type="entry name" value="S-ACYL FATTY ACID SYNTHASE THIOESTERASE, MEDIUM CHAIN"/>
    <property type="match status" value="1"/>
</dbReference>
<dbReference type="GO" id="GO:0008610">
    <property type="term" value="P:lipid biosynthetic process"/>
    <property type="evidence" value="ECO:0007669"/>
    <property type="project" value="TreeGrafter"/>
</dbReference>
<organism evidence="3 4">
    <name type="scientific">Xenorhabdus koppenhoeferi</name>
    <dbReference type="NCBI Taxonomy" id="351659"/>
    <lineage>
        <taxon>Bacteria</taxon>
        <taxon>Pseudomonadati</taxon>
        <taxon>Pseudomonadota</taxon>
        <taxon>Gammaproteobacteria</taxon>
        <taxon>Enterobacterales</taxon>
        <taxon>Morganellaceae</taxon>
        <taxon>Xenorhabdus</taxon>
    </lineage>
</organism>
<accession>A0A1I7EWZ0</accession>
<dbReference type="InterPro" id="IPR029058">
    <property type="entry name" value="AB_hydrolase_fold"/>
</dbReference>
<dbReference type="RefSeq" id="WP_177216156.1">
    <property type="nucleotide sequence ID" value="NZ_CAWRBG010000045.1"/>
</dbReference>
<proteinExistence type="inferred from homology"/>
<dbReference type="Gene3D" id="3.40.50.1820">
    <property type="entry name" value="alpha/beta hydrolase"/>
    <property type="match status" value="1"/>
</dbReference>
<feature type="domain" description="Thioesterase" evidence="2">
    <location>
        <begin position="18"/>
        <end position="239"/>
    </location>
</feature>
<evidence type="ECO:0000313" key="4">
    <source>
        <dbReference type="Proteomes" id="UP000242496"/>
    </source>
</evidence>
<comment type="similarity">
    <text evidence="1">Belongs to the thioesterase family.</text>
</comment>
<dbReference type="Proteomes" id="UP000242496">
    <property type="component" value="Unassembled WGS sequence"/>
</dbReference>
<name>A0A1I7EWZ0_9GAMM</name>
<reference evidence="4" key="1">
    <citation type="submission" date="2016-10" db="EMBL/GenBank/DDBJ databases">
        <authorList>
            <person name="Varghese N."/>
            <person name="Submissions S."/>
        </authorList>
    </citation>
    <scope>NUCLEOTIDE SEQUENCE [LARGE SCALE GENOMIC DNA]</scope>
    <source>
        <strain evidence="4">DSM 18168</strain>
    </source>
</reference>
<dbReference type="InterPro" id="IPR012223">
    <property type="entry name" value="TEII"/>
</dbReference>
<gene>
    <name evidence="3" type="ORF">SAMN05421784_10242</name>
</gene>
<dbReference type="STRING" id="351659.SAMN05421784_10242"/>
<protein>
    <submittedName>
        <fullName evidence="3">Surfactin synthase thioesterase subunit</fullName>
    </submittedName>
</protein>
<dbReference type="InterPro" id="IPR001031">
    <property type="entry name" value="Thioesterase"/>
</dbReference>
<evidence type="ECO:0000259" key="2">
    <source>
        <dbReference type="Pfam" id="PF00975"/>
    </source>
</evidence>
<dbReference type="AlphaFoldDB" id="A0A1I7EWZ0"/>
<dbReference type="Pfam" id="PF00975">
    <property type="entry name" value="Thioesterase"/>
    <property type="match status" value="1"/>
</dbReference>
<evidence type="ECO:0000256" key="1">
    <source>
        <dbReference type="ARBA" id="ARBA00007169"/>
    </source>
</evidence>
<evidence type="ECO:0000313" key="3">
    <source>
        <dbReference type="EMBL" id="SFU28405.1"/>
    </source>
</evidence>
<sequence>MLDSVLFSAIKRPKAKVQLIFLHHAGGSCFSYVELANKLSESIEVYFLELSGRGMRMSEPFQKDAGTVLSDILASIKRLRLGEDKPLLLFGHSLGAEIAYQVTRKIENEISEKKLALILSARAFVDPESFKNSPSEEYSDTHVLDVIEQCEGTPSDVLVNPELRNYLIRTMKNDLVLLDSLSRLPKGKINAQTHVIGGSQDNRVPVSRLEGWWNVLPAPTEQQIFTGGHFYLFTNDAVLPWLEKRARELVEQS</sequence>
<dbReference type="EMBL" id="FPBJ01000002">
    <property type="protein sequence ID" value="SFU28405.1"/>
    <property type="molecule type" value="Genomic_DNA"/>
</dbReference>
<dbReference type="SUPFAM" id="SSF53474">
    <property type="entry name" value="alpha/beta-Hydrolases"/>
    <property type="match status" value="1"/>
</dbReference>
<keyword evidence="4" id="KW-1185">Reference proteome</keyword>